<organism evidence="1 2">
    <name type="scientific">Durusdinium trenchii</name>
    <dbReference type="NCBI Taxonomy" id="1381693"/>
    <lineage>
        <taxon>Eukaryota</taxon>
        <taxon>Sar</taxon>
        <taxon>Alveolata</taxon>
        <taxon>Dinophyceae</taxon>
        <taxon>Suessiales</taxon>
        <taxon>Symbiodiniaceae</taxon>
        <taxon>Durusdinium</taxon>
    </lineage>
</organism>
<proteinExistence type="predicted"/>
<evidence type="ECO:0000313" key="2">
    <source>
        <dbReference type="Proteomes" id="UP001642484"/>
    </source>
</evidence>
<name>A0ABP0J274_9DINO</name>
<protein>
    <submittedName>
        <fullName evidence="1">Uncharacterized protein</fullName>
    </submittedName>
</protein>
<keyword evidence="2" id="KW-1185">Reference proteome</keyword>
<gene>
    <name evidence="1" type="ORF">CCMP2556_LOCUS9251</name>
</gene>
<dbReference type="EMBL" id="CAXAMN010004258">
    <property type="protein sequence ID" value="CAK9008445.1"/>
    <property type="molecule type" value="Genomic_DNA"/>
</dbReference>
<reference evidence="1 2" key="1">
    <citation type="submission" date="2024-02" db="EMBL/GenBank/DDBJ databases">
        <authorList>
            <person name="Chen Y."/>
            <person name="Shah S."/>
            <person name="Dougan E. K."/>
            <person name="Thang M."/>
            <person name="Chan C."/>
        </authorList>
    </citation>
    <scope>NUCLEOTIDE SEQUENCE [LARGE SCALE GENOMIC DNA]</scope>
</reference>
<sequence length="91" mass="10242">MNIVDCGFIPSSYKGYWPNVVQFCFFSILTNTGTTVQLTLQGFFGTFLATLNVWVLYQIFPLGSQMECPGGAETCDPIEMVPWKPQTLFFP</sequence>
<dbReference type="Proteomes" id="UP001642484">
    <property type="component" value="Unassembled WGS sequence"/>
</dbReference>
<comment type="caution">
    <text evidence="1">The sequence shown here is derived from an EMBL/GenBank/DDBJ whole genome shotgun (WGS) entry which is preliminary data.</text>
</comment>
<evidence type="ECO:0000313" key="1">
    <source>
        <dbReference type="EMBL" id="CAK9008445.1"/>
    </source>
</evidence>
<accession>A0ABP0J274</accession>